<evidence type="ECO:0000313" key="10">
    <source>
        <dbReference type="Proteomes" id="UP000260655"/>
    </source>
</evidence>
<keyword evidence="2" id="KW-1003">Cell membrane</keyword>
<name>A0A3E4GTL1_9FIRM</name>
<evidence type="ECO:0000256" key="3">
    <source>
        <dbReference type="ARBA" id="ARBA00022692"/>
    </source>
</evidence>
<evidence type="ECO:0000256" key="2">
    <source>
        <dbReference type="ARBA" id="ARBA00022475"/>
    </source>
</evidence>
<comment type="caution">
    <text evidence="9">The sequence shown here is derived from an EMBL/GenBank/DDBJ whole genome shotgun (WGS) entry which is preliminary data.</text>
</comment>
<dbReference type="EMBL" id="QSOV01000001">
    <property type="protein sequence ID" value="RGJ26277.1"/>
    <property type="molecule type" value="Genomic_DNA"/>
</dbReference>
<dbReference type="GO" id="GO:0005886">
    <property type="term" value="C:plasma membrane"/>
    <property type="evidence" value="ECO:0007669"/>
    <property type="project" value="UniProtKB-SubCell"/>
</dbReference>
<comment type="subcellular location">
    <subcellularLocation>
        <location evidence="1">Cell membrane</location>
        <topology evidence="1">Multi-pass membrane protein</topology>
    </subcellularLocation>
</comment>
<feature type="transmembrane region" description="Helical" evidence="7">
    <location>
        <begin position="751"/>
        <end position="784"/>
    </location>
</feature>
<protein>
    <submittedName>
        <fullName evidence="9">ABC transporter permease</fullName>
    </submittedName>
</protein>
<reference evidence="9 10" key="1">
    <citation type="submission" date="2018-08" db="EMBL/GenBank/DDBJ databases">
        <title>A genome reference for cultivated species of the human gut microbiota.</title>
        <authorList>
            <person name="Zou Y."/>
            <person name="Xue W."/>
            <person name="Luo G."/>
        </authorList>
    </citation>
    <scope>NUCLEOTIDE SEQUENCE [LARGE SCALE GENOMIC DNA]</scope>
    <source>
        <strain evidence="9 10">TM07-19</strain>
    </source>
</reference>
<evidence type="ECO:0000256" key="4">
    <source>
        <dbReference type="ARBA" id="ARBA00022989"/>
    </source>
</evidence>
<proteinExistence type="inferred from homology"/>
<evidence type="ECO:0000256" key="7">
    <source>
        <dbReference type="SAM" id="Phobius"/>
    </source>
</evidence>
<dbReference type="PANTHER" id="PTHR30572:SF4">
    <property type="entry name" value="ABC TRANSPORTER PERMEASE YTRF"/>
    <property type="match status" value="1"/>
</dbReference>
<keyword evidence="5 7" id="KW-0472">Membrane</keyword>
<organism evidence="9 10">
    <name type="scientific">Coprococcus comes</name>
    <dbReference type="NCBI Taxonomy" id="410072"/>
    <lineage>
        <taxon>Bacteria</taxon>
        <taxon>Bacillati</taxon>
        <taxon>Bacillota</taxon>
        <taxon>Clostridia</taxon>
        <taxon>Lachnospirales</taxon>
        <taxon>Lachnospiraceae</taxon>
        <taxon>Coprococcus</taxon>
    </lineage>
</organism>
<dbReference type="InterPro" id="IPR050250">
    <property type="entry name" value="Macrolide_Exporter_MacB"/>
</dbReference>
<evidence type="ECO:0000313" key="9">
    <source>
        <dbReference type="EMBL" id="RGJ26277.1"/>
    </source>
</evidence>
<gene>
    <name evidence="9" type="ORF">DXD67_00405</name>
</gene>
<feature type="domain" description="ABC3 transporter permease C-terminal" evidence="8">
    <location>
        <begin position="707"/>
        <end position="825"/>
    </location>
</feature>
<evidence type="ECO:0000256" key="6">
    <source>
        <dbReference type="ARBA" id="ARBA00038076"/>
    </source>
</evidence>
<evidence type="ECO:0000256" key="5">
    <source>
        <dbReference type="ARBA" id="ARBA00023136"/>
    </source>
</evidence>
<dbReference type="Pfam" id="PF02687">
    <property type="entry name" value="FtsX"/>
    <property type="match status" value="2"/>
</dbReference>
<dbReference type="AlphaFoldDB" id="A0A3E4GTL1"/>
<dbReference type="Proteomes" id="UP000260655">
    <property type="component" value="Unassembled WGS sequence"/>
</dbReference>
<feature type="transmembrane region" description="Helical" evidence="7">
    <location>
        <begin position="304"/>
        <end position="323"/>
    </location>
</feature>
<dbReference type="PANTHER" id="PTHR30572">
    <property type="entry name" value="MEMBRANE COMPONENT OF TRANSPORTER-RELATED"/>
    <property type="match status" value="1"/>
</dbReference>
<accession>A0A3E4GTL1</accession>
<keyword evidence="3 7" id="KW-0812">Transmembrane</keyword>
<feature type="domain" description="ABC3 transporter permease C-terminal" evidence="8">
    <location>
        <begin position="257"/>
        <end position="372"/>
    </location>
</feature>
<feature type="transmembrane region" description="Helical" evidence="7">
    <location>
        <begin position="416"/>
        <end position="435"/>
    </location>
</feature>
<comment type="similarity">
    <text evidence="6">Belongs to the ABC-4 integral membrane protein family.</text>
</comment>
<keyword evidence="4 7" id="KW-1133">Transmembrane helix</keyword>
<evidence type="ECO:0000259" key="8">
    <source>
        <dbReference type="Pfam" id="PF02687"/>
    </source>
</evidence>
<dbReference type="GO" id="GO:0022857">
    <property type="term" value="F:transmembrane transporter activity"/>
    <property type="evidence" value="ECO:0007669"/>
    <property type="project" value="TreeGrafter"/>
</dbReference>
<feature type="transmembrane region" description="Helical" evidence="7">
    <location>
        <begin position="338"/>
        <end position="360"/>
    </location>
</feature>
<feature type="transmembrane region" description="Helical" evidence="7">
    <location>
        <begin position="255"/>
        <end position="277"/>
    </location>
</feature>
<evidence type="ECO:0000256" key="1">
    <source>
        <dbReference type="ARBA" id="ARBA00004651"/>
    </source>
</evidence>
<sequence>MLGKKYATIRKLSNRNIIEHKFRHALNIIVIMCLTIFICAFEIVSSSTYNNVEEDYLKQNGNTSQIQAFDVPLESFENFKMDNIEEIGQSVYIGNVINNEFRNRPSELRYADSNYAEYMFSLPTQGRMPDSKNEIAVDRSVLDNLGKDATLGTDITIYWLDEDMQEQSQTFKVVGIWEENSLYTTRNLWVSKDFIEKTDRNIDLAFNLKDGKVNDKTLNKVVEKLQIAKEQVISNWVYEDNMQTQIRLETLPYKIGVAFVLLCGFLILHNILAISIVSDRKLYGRIKTLGASPKQVKFSVFYQYFLDALVGIPLGLILGYFLGSKMVPVVITSLDNDIYVYTDVADFIGATIVAFLVVFISAIRPAYRACAVDPSDILSEENNLNFHGKTHRRSPGFSALFELSLSNLVRYSKRNVIAITLLTVGLVLTSCVYVINHSFDISKYMAEIALSDITITEKTLVESWGEYNPKGNTITKEFMEKLEASGDILEQGVLYSQDISLQTSETAYNNVIQYYEQNKCERLKYMEQDVAWTEGYQSFKQTGKCTATIFGIDGLLNDKITDKNRIIDGTIDKEKFLSGKYMIAQGYSSDSGEYELQPTYNVGDKISLNGKEFEIMAIAEVPYPITEGKTNPGSEFNLTFYVPSSSFLEMYPENTPRKWFLNVEKGKENEIENILKPYMEKGVPIETEKTIEQNYNNATKSATLLQNIVSIMILVIGIVNFANVIIISVTSRKKEFAMMQSIGMTKKQLRLLLMMEAINISIITLIISYFLSLVTICVGVSAYLQTQWTATYHFSITPLLVVTPVLIILPIVISLICFQRIQKIEIIERLQDEDEVGTV</sequence>
<dbReference type="InterPro" id="IPR003838">
    <property type="entry name" value="ABC3_permease_C"/>
</dbReference>
<feature type="transmembrane region" description="Helical" evidence="7">
    <location>
        <begin position="25"/>
        <end position="44"/>
    </location>
</feature>
<dbReference type="RefSeq" id="WP_117555516.1">
    <property type="nucleotide sequence ID" value="NZ_QSOV01000001.1"/>
</dbReference>
<feature type="transmembrane region" description="Helical" evidence="7">
    <location>
        <begin position="796"/>
        <end position="818"/>
    </location>
</feature>
<feature type="transmembrane region" description="Helical" evidence="7">
    <location>
        <begin position="708"/>
        <end position="730"/>
    </location>
</feature>